<dbReference type="AlphaFoldDB" id="A0AAU8DNM1"/>
<evidence type="ECO:0000313" key="9">
    <source>
        <dbReference type="EMBL" id="XCG62956.1"/>
    </source>
</evidence>
<keyword evidence="6 8" id="KW-0472">Membrane</keyword>
<feature type="transmembrane region" description="Helical" evidence="8">
    <location>
        <begin position="164"/>
        <end position="182"/>
    </location>
</feature>
<feature type="transmembrane region" description="Helical" evidence="8">
    <location>
        <begin position="6"/>
        <end position="27"/>
    </location>
</feature>
<protein>
    <submittedName>
        <fullName evidence="9">Sodium:solute symporter</fullName>
    </submittedName>
</protein>
<feature type="transmembrane region" description="Helical" evidence="8">
    <location>
        <begin position="340"/>
        <end position="369"/>
    </location>
</feature>
<evidence type="ECO:0000256" key="4">
    <source>
        <dbReference type="ARBA" id="ARBA00022692"/>
    </source>
</evidence>
<feature type="transmembrane region" description="Helical" evidence="8">
    <location>
        <begin position="288"/>
        <end position="308"/>
    </location>
</feature>
<dbReference type="EMBL" id="CP159218">
    <property type="protein sequence ID" value="XCG62956.1"/>
    <property type="molecule type" value="Genomic_DNA"/>
</dbReference>
<evidence type="ECO:0000256" key="1">
    <source>
        <dbReference type="ARBA" id="ARBA00004141"/>
    </source>
</evidence>
<evidence type="ECO:0000256" key="7">
    <source>
        <dbReference type="RuleBase" id="RU362091"/>
    </source>
</evidence>
<dbReference type="Pfam" id="PF00474">
    <property type="entry name" value="SSF"/>
    <property type="match status" value="1"/>
</dbReference>
<dbReference type="CDD" id="cd10322">
    <property type="entry name" value="SLC5sbd"/>
    <property type="match status" value="1"/>
</dbReference>
<organism evidence="9">
    <name type="scientific">Nakamurella sp. A5-74</name>
    <dbReference type="NCBI Taxonomy" id="3158264"/>
    <lineage>
        <taxon>Bacteria</taxon>
        <taxon>Bacillati</taxon>
        <taxon>Actinomycetota</taxon>
        <taxon>Actinomycetes</taxon>
        <taxon>Nakamurellales</taxon>
        <taxon>Nakamurellaceae</taxon>
        <taxon>Nakamurella</taxon>
    </lineage>
</organism>
<gene>
    <name evidence="9" type="ORF">ABLG96_17335</name>
</gene>
<dbReference type="InterPro" id="IPR038377">
    <property type="entry name" value="Na/Glc_symporter_sf"/>
</dbReference>
<comment type="similarity">
    <text evidence="2 7">Belongs to the sodium:solute symporter (SSF) (TC 2.A.21) family.</text>
</comment>
<feature type="transmembrane region" description="Helical" evidence="8">
    <location>
        <begin position="127"/>
        <end position="144"/>
    </location>
</feature>
<feature type="transmembrane region" description="Helical" evidence="8">
    <location>
        <begin position="498"/>
        <end position="522"/>
    </location>
</feature>
<feature type="transmembrane region" description="Helical" evidence="8">
    <location>
        <begin position="414"/>
        <end position="436"/>
    </location>
</feature>
<dbReference type="PROSITE" id="PS50283">
    <property type="entry name" value="NA_SOLUT_SYMP_3"/>
    <property type="match status" value="1"/>
</dbReference>
<dbReference type="NCBIfam" id="NF046076">
    <property type="entry name" value="monocarbox_MctP"/>
    <property type="match status" value="1"/>
</dbReference>
<feature type="transmembrane region" description="Helical" evidence="8">
    <location>
        <begin position="48"/>
        <end position="74"/>
    </location>
</feature>
<proteinExistence type="inferred from homology"/>
<evidence type="ECO:0000256" key="2">
    <source>
        <dbReference type="ARBA" id="ARBA00006434"/>
    </source>
</evidence>
<feature type="transmembrane region" description="Helical" evidence="8">
    <location>
        <begin position="443"/>
        <end position="463"/>
    </location>
</feature>
<dbReference type="Gene3D" id="1.20.1730.10">
    <property type="entry name" value="Sodium/glucose cotransporter"/>
    <property type="match status" value="1"/>
</dbReference>
<evidence type="ECO:0000256" key="3">
    <source>
        <dbReference type="ARBA" id="ARBA00022448"/>
    </source>
</evidence>
<dbReference type="InterPro" id="IPR001734">
    <property type="entry name" value="Na/solute_symporter"/>
</dbReference>
<comment type="subcellular location">
    <subcellularLocation>
        <location evidence="1">Membrane</location>
        <topology evidence="1">Multi-pass membrane protein</topology>
    </subcellularLocation>
</comment>
<accession>A0AAU8DNM1</accession>
<dbReference type="GO" id="GO:0005886">
    <property type="term" value="C:plasma membrane"/>
    <property type="evidence" value="ECO:0007669"/>
    <property type="project" value="TreeGrafter"/>
</dbReference>
<feature type="transmembrane region" description="Helical" evidence="8">
    <location>
        <begin position="194"/>
        <end position="213"/>
    </location>
</feature>
<evidence type="ECO:0000256" key="5">
    <source>
        <dbReference type="ARBA" id="ARBA00022989"/>
    </source>
</evidence>
<dbReference type="GO" id="GO:0022857">
    <property type="term" value="F:transmembrane transporter activity"/>
    <property type="evidence" value="ECO:0007669"/>
    <property type="project" value="InterPro"/>
</dbReference>
<dbReference type="PANTHER" id="PTHR48086">
    <property type="entry name" value="SODIUM/PROLINE SYMPORTER-RELATED"/>
    <property type="match status" value="1"/>
</dbReference>
<keyword evidence="5 8" id="KW-1133">Transmembrane helix</keyword>
<reference evidence="9" key="1">
    <citation type="submission" date="2024-05" db="EMBL/GenBank/DDBJ databases">
        <authorList>
            <person name="Cai S.Y."/>
            <person name="Jin L.M."/>
            <person name="Li H.R."/>
        </authorList>
    </citation>
    <scope>NUCLEOTIDE SEQUENCE</scope>
    <source>
        <strain evidence="9">A5-74</strain>
    </source>
</reference>
<dbReference type="InterPro" id="IPR050277">
    <property type="entry name" value="Sodium:Solute_Symporter"/>
</dbReference>
<feature type="transmembrane region" description="Helical" evidence="8">
    <location>
        <begin position="80"/>
        <end position="100"/>
    </location>
</feature>
<evidence type="ECO:0000256" key="8">
    <source>
        <dbReference type="SAM" id="Phobius"/>
    </source>
</evidence>
<keyword evidence="3" id="KW-0813">Transport</keyword>
<keyword evidence="4 8" id="KW-0812">Transmembrane</keyword>
<evidence type="ECO:0000256" key="6">
    <source>
        <dbReference type="ARBA" id="ARBA00023136"/>
    </source>
</evidence>
<dbReference type="PANTHER" id="PTHR48086:SF8">
    <property type="entry name" value="MONOCARBOXYLIC ACID PERMEASE"/>
    <property type="match status" value="1"/>
</dbReference>
<feature type="transmembrane region" description="Helical" evidence="8">
    <location>
        <begin position="253"/>
        <end position="276"/>
    </location>
</feature>
<dbReference type="RefSeq" id="WP_353648571.1">
    <property type="nucleotide sequence ID" value="NZ_CP159218.1"/>
</dbReference>
<feature type="transmembrane region" description="Helical" evidence="8">
    <location>
        <begin position="390"/>
        <end position="408"/>
    </location>
</feature>
<sequence length="551" mass="59136">MSNIHWVELIVFTVLFLGVAGMGFWAANWKKGDTMDHLDEWGLGGRKFGAWITWFLVGGDLYTAYTFVAVPALMFGAGALGMYALPYTVVLYPIVFLPVLRLWSVSRMHGYVTPADFVRGRYTNRTLALLIAVTGIVATMPYIALQLVGLEAVLRTMGINASGIAGHLPLFIAFLVLALYTFRSGLRAPALIAFVKDILIYIVIIVAVVYLPSKLGGWGSIFEAADAKLSKVNEKTGAPAGSTLLTGNNQLQYATLALGSALALFLYPHSVTGILASKSRNTIKKNMIALPAYSFLLGLLALLGFIAIKAGVTPLTNAATNKADTNTVVPLLFDSQFSDWFAGIAYAAIGIGALVPAAIMSIAAANLWTRNIYKEYIRKDASPQAEAKQAKWASLVVKLGAVAFILFIDPQFSIDLQLIGGVMILQTLPAVAIALYTRWFHSWALVAGWVVGMGWGMLLLYGIGNKATGKQHFAGSALPLGKLSIFGWHPFGTSTTQIYVGIVALAANLVVAVIVTFVLRALKTPEGADETKGIDYHADDGDADLKEIAAH</sequence>
<name>A0AAU8DNM1_9ACTN</name>